<gene>
    <name evidence="1" type="ORF">A3A87_03910</name>
</gene>
<proteinExistence type="predicted"/>
<evidence type="ECO:0000313" key="1">
    <source>
        <dbReference type="EMBL" id="OGI52751.1"/>
    </source>
</evidence>
<protein>
    <submittedName>
        <fullName evidence="1">Uncharacterized protein</fullName>
    </submittedName>
</protein>
<organism evidence="1 2">
    <name type="scientific">Candidatus Muproteobacteria bacterium RIFCSPLOWO2_01_FULL_60_18</name>
    <dbReference type="NCBI Taxonomy" id="1817768"/>
    <lineage>
        <taxon>Bacteria</taxon>
        <taxon>Pseudomonadati</taxon>
        <taxon>Pseudomonadota</taxon>
        <taxon>Candidatus Muproteobacteria</taxon>
    </lineage>
</organism>
<dbReference type="AlphaFoldDB" id="A0A1F6U5W6"/>
<name>A0A1F6U5W6_9PROT</name>
<accession>A0A1F6U5W6</accession>
<dbReference type="STRING" id="1817768.A3A87_03910"/>
<sequence length="89" mass="10128">MELTTKNLTEAEETVRNLLEQLGLTAYLFEVEPRADRWEVRVECALDSGWQSSVFTVEDTALRACRTDRLVRDQILGELHKRLAPPGLG</sequence>
<dbReference type="Proteomes" id="UP000179037">
    <property type="component" value="Unassembled WGS sequence"/>
</dbReference>
<dbReference type="EMBL" id="MFTC01000008">
    <property type="protein sequence ID" value="OGI52751.1"/>
    <property type="molecule type" value="Genomic_DNA"/>
</dbReference>
<evidence type="ECO:0000313" key="2">
    <source>
        <dbReference type="Proteomes" id="UP000179037"/>
    </source>
</evidence>
<comment type="caution">
    <text evidence="1">The sequence shown here is derived from an EMBL/GenBank/DDBJ whole genome shotgun (WGS) entry which is preliminary data.</text>
</comment>
<reference evidence="1 2" key="1">
    <citation type="journal article" date="2016" name="Nat. Commun.">
        <title>Thousands of microbial genomes shed light on interconnected biogeochemical processes in an aquifer system.</title>
        <authorList>
            <person name="Anantharaman K."/>
            <person name="Brown C.T."/>
            <person name="Hug L.A."/>
            <person name="Sharon I."/>
            <person name="Castelle C.J."/>
            <person name="Probst A.J."/>
            <person name="Thomas B.C."/>
            <person name="Singh A."/>
            <person name="Wilkins M.J."/>
            <person name="Karaoz U."/>
            <person name="Brodie E.L."/>
            <person name="Williams K.H."/>
            <person name="Hubbard S.S."/>
            <person name="Banfield J.F."/>
        </authorList>
    </citation>
    <scope>NUCLEOTIDE SEQUENCE [LARGE SCALE GENOMIC DNA]</scope>
</reference>